<comment type="similarity">
    <text evidence="8">Belongs to the Maf family. YceF subfamily.</text>
</comment>
<sequence>MPLILASASPRRKELLKQIGVECWVVPSEIEEEQLPGEDPVRYALRLATDKAREVAGRYPSRLVLGADTIVLLDQAILEKPLTRPRARQMLRQLSGRENVVITAFALVLQERDLLIRRWVETRVKMKALTEREIEGYLDTGEPLDKAGAYGIQGKGVLLVESIQGCYTNVVGLPLPALAEALGEIGIALW</sequence>
<name>A0A932FZQ0_UNCTE</name>
<evidence type="ECO:0000313" key="10">
    <source>
        <dbReference type="EMBL" id="MBI2877724.1"/>
    </source>
</evidence>
<dbReference type="Pfam" id="PF02545">
    <property type="entry name" value="Maf"/>
    <property type="match status" value="1"/>
</dbReference>
<keyword evidence="3 9" id="KW-0963">Cytoplasm</keyword>
<dbReference type="GO" id="GO:0005737">
    <property type="term" value="C:cytoplasm"/>
    <property type="evidence" value="ECO:0007669"/>
    <property type="project" value="UniProtKB-SubCell"/>
</dbReference>
<proteinExistence type="inferred from homology"/>
<comment type="function">
    <text evidence="9">Nucleoside triphosphate pyrophosphatase that hydrolyzes dTTP and UTP. May have a dual role in cell division arrest and in preventing the incorporation of modified nucleotides into cellular nucleic acids.</text>
</comment>
<dbReference type="InterPro" id="IPR003697">
    <property type="entry name" value="Maf-like"/>
</dbReference>
<comment type="catalytic activity">
    <reaction evidence="6">
        <text>N(7)-methyl-GTP + H2O = N(7)-methyl-GMP + diphosphate + H(+)</text>
        <dbReference type="Rhea" id="RHEA:58744"/>
        <dbReference type="ChEBI" id="CHEBI:15377"/>
        <dbReference type="ChEBI" id="CHEBI:15378"/>
        <dbReference type="ChEBI" id="CHEBI:33019"/>
        <dbReference type="ChEBI" id="CHEBI:58285"/>
        <dbReference type="ChEBI" id="CHEBI:87133"/>
    </reaction>
</comment>
<protein>
    <recommendedName>
        <fullName evidence="9">dTTP/UTP pyrophosphatase</fullName>
        <shortName evidence="9">dTTPase/UTPase</shortName>
        <ecNumber evidence="9">3.6.1.9</ecNumber>
    </recommendedName>
    <alternativeName>
        <fullName evidence="9">Nucleoside triphosphate pyrophosphatase</fullName>
    </alternativeName>
    <alternativeName>
        <fullName evidence="9">Nucleotide pyrophosphatase</fullName>
        <shortName evidence="9">Nucleotide PPase</shortName>
    </alternativeName>
</protein>
<keyword evidence="5 9" id="KW-0546">Nucleotide metabolism</keyword>
<feature type="site" description="Important for substrate specificity" evidence="9">
    <location>
        <position position="153"/>
    </location>
</feature>
<dbReference type="HAMAP" id="MF_00528">
    <property type="entry name" value="Maf"/>
    <property type="match status" value="1"/>
</dbReference>
<evidence type="ECO:0000256" key="4">
    <source>
        <dbReference type="ARBA" id="ARBA00022801"/>
    </source>
</evidence>
<dbReference type="InterPro" id="IPR029001">
    <property type="entry name" value="ITPase-like_fam"/>
</dbReference>
<reference evidence="10" key="1">
    <citation type="submission" date="2020-07" db="EMBL/GenBank/DDBJ databases">
        <title>Huge and variable diversity of episymbiotic CPR bacteria and DPANN archaea in groundwater ecosystems.</title>
        <authorList>
            <person name="He C.Y."/>
            <person name="Keren R."/>
            <person name="Whittaker M."/>
            <person name="Farag I.F."/>
            <person name="Doudna J."/>
            <person name="Cate J.H.D."/>
            <person name="Banfield J.F."/>
        </authorList>
    </citation>
    <scope>NUCLEOTIDE SEQUENCE</scope>
    <source>
        <strain evidence="10">NC_groundwater_672_Ag_B-0.1um_62_36</strain>
    </source>
</reference>
<keyword evidence="4 9" id="KW-0378">Hydrolase</keyword>
<evidence type="ECO:0000256" key="7">
    <source>
        <dbReference type="ARBA" id="ARBA00053369"/>
    </source>
</evidence>
<dbReference type="CDD" id="cd00555">
    <property type="entry name" value="Maf"/>
    <property type="match status" value="1"/>
</dbReference>
<feature type="site" description="Important for substrate specificity" evidence="9">
    <location>
        <position position="11"/>
    </location>
</feature>
<evidence type="ECO:0000256" key="1">
    <source>
        <dbReference type="ARBA" id="ARBA00001968"/>
    </source>
</evidence>
<dbReference type="EC" id="3.6.1.9" evidence="9"/>
<accession>A0A932FZQ0</accession>
<evidence type="ECO:0000313" key="11">
    <source>
        <dbReference type="Proteomes" id="UP000769766"/>
    </source>
</evidence>
<comment type="caution">
    <text evidence="9">Lacks conserved residue(s) required for the propagation of feature annotation.</text>
</comment>
<evidence type="ECO:0000256" key="3">
    <source>
        <dbReference type="ARBA" id="ARBA00022490"/>
    </source>
</evidence>
<comment type="catalytic activity">
    <reaction evidence="9">
        <text>UTP + H2O = UMP + diphosphate + H(+)</text>
        <dbReference type="Rhea" id="RHEA:29395"/>
        <dbReference type="ChEBI" id="CHEBI:15377"/>
        <dbReference type="ChEBI" id="CHEBI:15378"/>
        <dbReference type="ChEBI" id="CHEBI:33019"/>
        <dbReference type="ChEBI" id="CHEBI:46398"/>
        <dbReference type="ChEBI" id="CHEBI:57865"/>
        <dbReference type="EC" id="3.6.1.9"/>
    </reaction>
</comment>
<dbReference type="EMBL" id="JACPRF010000385">
    <property type="protein sequence ID" value="MBI2877724.1"/>
    <property type="molecule type" value="Genomic_DNA"/>
</dbReference>
<evidence type="ECO:0000256" key="9">
    <source>
        <dbReference type="HAMAP-Rule" id="MF_00528"/>
    </source>
</evidence>
<comment type="catalytic activity">
    <reaction evidence="9">
        <text>dTTP + H2O = dTMP + diphosphate + H(+)</text>
        <dbReference type="Rhea" id="RHEA:28534"/>
        <dbReference type="ChEBI" id="CHEBI:15377"/>
        <dbReference type="ChEBI" id="CHEBI:15378"/>
        <dbReference type="ChEBI" id="CHEBI:33019"/>
        <dbReference type="ChEBI" id="CHEBI:37568"/>
        <dbReference type="ChEBI" id="CHEBI:63528"/>
        <dbReference type="EC" id="3.6.1.9"/>
    </reaction>
</comment>
<comment type="subcellular location">
    <subcellularLocation>
        <location evidence="2 9">Cytoplasm</location>
    </subcellularLocation>
</comment>
<evidence type="ECO:0000256" key="8">
    <source>
        <dbReference type="ARBA" id="ARBA00060749"/>
    </source>
</evidence>
<dbReference type="SUPFAM" id="SSF52972">
    <property type="entry name" value="ITPase-like"/>
    <property type="match status" value="1"/>
</dbReference>
<evidence type="ECO:0000256" key="5">
    <source>
        <dbReference type="ARBA" id="ARBA00023080"/>
    </source>
</evidence>
<dbReference type="PANTHER" id="PTHR43213:SF5">
    <property type="entry name" value="BIFUNCTIONAL DTTP_UTP PYROPHOSPHATASE_METHYLTRANSFERASE PROTEIN-RELATED"/>
    <property type="match status" value="1"/>
</dbReference>
<gene>
    <name evidence="10" type="primary">maf</name>
    <name evidence="10" type="ORF">HYY20_12665</name>
</gene>
<comment type="caution">
    <text evidence="10">The sequence shown here is derived from an EMBL/GenBank/DDBJ whole genome shotgun (WGS) entry which is preliminary data.</text>
</comment>
<dbReference type="Proteomes" id="UP000769766">
    <property type="component" value="Unassembled WGS sequence"/>
</dbReference>
<comment type="function">
    <text evidence="7">Nucleoside triphosphate pyrophosphatase that hydrolyzes 7-methyl-GTP (m(7)GTP). May have a dual role in cell division arrest and in preventing the incorporation of modified nucleotides into cellular nucleic acids.</text>
</comment>
<comment type="similarity">
    <text evidence="9">Belongs to the Maf family. YhdE subfamily.</text>
</comment>
<feature type="active site" description="Proton acceptor" evidence="9">
    <location>
        <position position="68"/>
    </location>
</feature>
<organism evidence="10 11">
    <name type="scientific">Tectimicrobiota bacterium</name>
    <dbReference type="NCBI Taxonomy" id="2528274"/>
    <lineage>
        <taxon>Bacteria</taxon>
        <taxon>Pseudomonadati</taxon>
        <taxon>Nitrospinota/Tectimicrobiota group</taxon>
        <taxon>Candidatus Tectimicrobiota</taxon>
    </lineage>
</organism>
<dbReference type="AlphaFoldDB" id="A0A932FZQ0"/>
<comment type="cofactor">
    <cofactor evidence="1 9">
        <name>a divalent metal cation</name>
        <dbReference type="ChEBI" id="CHEBI:60240"/>
    </cofactor>
</comment>
<evidence type="ECO:0000256" key="2">
    <source>
        <dbReference type="ARBA" id="ARBA00004496"/>
    </source>
</evidence>
<dbReference type="Gene3D" id="3.90.950.10">
    <property type="match status" value="1"/>
</dbReference>
<dbReference type="NCBIfam" id="TIGR00172">
    <property type="entry name" value="maf"/>
    <property type="match status" value="1"/>
</dbReference>
<feature type="site" description="Important for substrate specificity" evidence="9">
    <location>
        <position position="69"/>
    </location>
</feature>
<dbReference type="GO" id="GO:0009117">
    <property type="term" value="P:nucleotide metabolic process"/>
    <property type="evidence" value="ECO:0007669"/>
    <property type="project" value="UniProtKB-KW"/>
</dbReference>
<evidence type="ECO:0000256" key="6">
    <source>
        <dbReference type="ARBA" id="ARBA00050213"/>
    </source>
</evidence>
<dbReference type="PANTHER" id="PTHR43213">
    <property type="entry name" value="BIFUNCTIONAL DTTP/UTP PYROPHOSPHATASE/METHYLTRANSFERASE PROTEIN-RELATED"/>
    <property type="match status" value="1"/>
</dbReference>
<dbReference type="FunFam" id="3.90.950.10:FF:000005">
    <property type="entry name" value="7-methyl-GTP pyrophosphatase"/>
    <property type="match status" value="1"/>
</dbReference>
<dbReference type="PIRSF" id="PIRSF006305">
    <property type="entry name" value="Maf"/>
    <property type="match status" value="1"/>
</dbReference>
<dbReference type="GO" id="GO:0047429">
    <property type="term" value="F:nucleoside triphosphate diphosphatase activity"/>
    <property type="evidence" value="ECO:0007669"/>
    <property type="project" value="UniProtKB-EC"/>
</dbReference>